<protein>
    <submittedName>
        <fullName evidence="2">Sporulation and spore germination protein</fullName>
    </submittedName>
</protein>
<proteinExistence type="predicted"/>
<dbReference type="RefSeq" id="WP_132282947.1">
    <property type="nucleotide sequence ID" value="NZ_SMGQ01000015.1"/>
</dbReference>
<accession>A0A4R1MDF9</accession>
<evidence type="ECO:0000259" key="1">
    <source>
        <dbReference type="Pfam" id="PF10646"/>
    </source>
</evidence>
<name>A0A4R1MDF9_9FIRM</name>
<dbReference type="Pfam" id="PF10646">
    <property type="entry name" value="Germane"/>
    <property type="match status" value="1"/>
</dbReference>
<comment type="caution">
    <text evidence="2">The sequence shown here is derived from an EMBL/GenBank/DDBJ whole genome shotgun (WGS) entry which is preliminary data.</text>
</comment>
<dbReference type="AlphaFoldDB" id="A0A4R1MDF9"/>
<gene>
    <name evidence="2" type="ORF">EDC19_2258</name>
</gene>
<evidence type="ECO:0000313" key="3">
    <source>
        <dbReference type="Proteomes" id="UP000294545"/>
    </source>
</evidence>
<organism evidence="2 3">
    <name type="scientific">Natranaerovirga hydrolytica</name>
    <dbReference type="NCBI Taxonomy" id="680378"/>
    <lineage>
        <taxon>Bacteria</taxon>
        <taxon>Bacillati</taxon>
        <taxon>Bacillota</taxon>
        <taxon>Clostridia</taxon>
        <taxon>Lachnospirales</taxon>
        <taxon>Natranaerovirgaceae</taxon>
        <taxon>Natranaerovirga</taxon>
    </lineage>
</organism>
<keyword evidence="3" id="KW-1185">Reference proteome</keyword>
<evidence type="ECO:0000313" key="2">
    <source>
        <dbReference type="EMBL" id="TCK90496.1"/>
    </source>
</evidence>
<feature type="domain" description="GerMN" evidence="1">
    <location>
        <begin position="47"/>
        <end position="152"/>
    </location>
</feature>
<reference evidence="2 3" key="1">
    <citation type="submission" date="2019-03" db="EMBL/GenBank/DDBJ databases">
        <title>Genomic Encyclopedia of Type Strains, Phase IV (KMG-IV): sequencing the most valuable type-strain genomes for metagenomic binning, comparative biology and taxonomic classification.</title>
        <authorList>
            <person name="Goeker M."/>
        </authorList>
    </citation>
    <scope>NUCLEOTIDE SEQUENCE [LARGE SCALE GENOMIC DNA]</scope>
    <source>
        <strain evidence="2 3">DSM 24176</strain>
    </source>
</reference>
<dbReference type="Proteomes" id="UP000294545">
    <property type="component" value="Unassembled WGS sequence"/>
</dbReference>
<dbReference type="OrthoDB" id="9809406at2"/>
<dbReference type="InterPro" id="IPR019606">
    <property type="entry name" value="GerMN"/>
</dbReference>
<dbReference type="EMBL" id="SMGQ01000015">
    <property type="protein sequence ID" value="TCK90496.1"/>
    <property type="molecule type" value="Genomic_DNA"/>
</dbReference>
<sequence length="189" mass="22322">MNHLFKESIRAVHLISLITIFLSNPSMNLEIPNSWHYREKEHNISRVYYYKDTSNQMIFEKYDCVDQELYLLEEQVNMTCNELFNNPYSHITLIPNGTEVVSVSIEEGHLELVVTNDIMNYGGNAREWSMVNQILATVFSIKEVERLTIYIEETGYLFPEGTSIKAYTRAEWEERKGIIRREWLEEQSL</sequence>